<keyword evidence="5" id="KW-0808">Transferase</keyword>
<dbReference type="GO" id="GO:0000156">
    <property type="term" value="F:phosphorelay response regulator activity"/>
    <property type="evidence" value="ECO:0007669"/>
    <property type="project" value="TreeGrafter"/>
</dbReference>
<dbReference type="PANTHER" id="PTHR42878">
    <property type="entry name" value="TWO-COMPONENT HISTIDINE KINASE"/>
    <property type="match status" value="1"/>
</dbReference>
<keyword evidence="8" id="KW-0418">Kinase</keyword>
<gene>
    <name evidence="19" type="ORF">A2373_00570</name>
</gene>
<evidence type="ECO:0000256" key="8">
    <source>
        <dbReference type="ARBA" id="ARBA00022777"/>
    </source>
</evidence>
<dbReference type="EMBL" id="MFQS01000005">
    <property type="protein sequence ID" value="OGH84036.1"/>
    <property type="molecule type" value="Genomic_DNA"/>
</dbReference>
<dbReference type="GO" id="GO:0016020">
    <property type="term" value="C:membrane"/>
    <property type="evidence" value="ECO:0007669"/>
    <property type="project" value="UniProtKB-SubCell"/>
</dbReference>
<feature type="domain" description="HAMP" evidence="18">
    <location>
        <begin position="340"/>
        <end position="395"/>
    </location>
</feature>
<dbReference type="CDD" id="cd00082">
    <property type="entry name" value="HisKA"/>
    <property type="match status" value="1"/>
</dbReference>
<dbReference type="Pfam" id="PF00512">
    <property type="entry name" value="HisKA"/>
    <property type="match status" value="1"/>
</dbReference>
<protein>
    <recommendedName>
        <fullName evidence="3">histidine kinase</fullName>
        <ecNumber evidence="3">2.7.13.3</ecNumber>
    </recommendedName>
</protein>
<comment type="catalytic activity">
    <reaction evidence="1">
        <text>ATP + protein L-histidine = ADP + protein N-phospho-L-histidine.</text>
        <dbReference type="EC" id="2.7.13.3"/>
    </reaction>
</comment>
<dbReference type="InterPro" id="IPR004358">
    <property type="entry name" value="Sig_transdc_His_kin-like_C"/>
</dbReference>
<evidence type="ECO:0000259" key="17">
    <source>
        <dbReference type="PROSITE" id="PS50113"/>
    </source>
</evidence>
<keyword evidence="6 14" id="KW-0812">Transmembrane</keyword>
<evidence type="ECO:0000256" key="5">
    <source>
        <dbReference type="ARBA" id="ARBA00022679"/>
    </source>
</evidence>
<evidence type="ECO:0000256" key="10">
    <source>
        <dbReference type="ARBA" id="ARBA00022989"/>
    </source>
</evidence>
<evidence type="ECO:0000256" key="9">
    <source>
        <dbReference type="ARBA" id="ARBA00022840"/>
    </source>
</evidence>
<accession>A0A1F6NJ14</accession>
<evidence type="ECO:0000313" key="19">
    <source>
        <dbReference type="EMBL" id="OGH84036.1"/>
    </source>
</evidence>
<dbReference type="NCBIfam" id="TIGR00229">
    <property type="entry name" value="sensory_box"/>
    <property type="match status" value="1"/>
</dbReference>
<evidence type="ECO:0000256" key="12">
    <source>
        <dbReference type="ARBA" id="ARBA00023136"/>
    </source>
</evidence>
<organism evidence="19 20">
    <name type="scientific">Candidatus Magasanikbacteria bacterium RIFOXYB1_FULL_40_15</name>
    <dbReference type="NCBI Taxonomy" id="1798697"/>
    <lineage>
        <taxon>Bacteria</taxon>
        <taxon>Candidatus Magasanikiibacteriota</taxon>
    </lineage>
</organism>
<dbReference type="SMART" id="SM00387">
    <property type="entry name" value="HATPase_c"/>
    <property type="match status" value="1"/>
</dbReference>
<keyword evidence="9" id="KW-0067">ATP-binding</keyword>
<feature type="domain" description="PAS" evidence="16">
    <location>
        <begin position="439"/>
        <end position="512"/>
    </location>
</feature>
<dbReference type="PANTHER" id="PTHR42878:SF7">
    <property type="entry name" value="SENSOR HISTIDINE KINASE GLRK"/>
    <property type="match status" value="1"/>
</dbReference>
<keyword evidence="7" id="KW-0547">Nucleotide-binding</keyword>
<dbReference type="PRINTS" id="PR00344">
    <property type="entry name" value="BCTRLSENSOR"/>
</dbReference>
<keyword evidence="11" id="KW-0902">Two-component regulatory system</keyword>
<dbReference type="Pfam" id="PF00672">
    <property type="entry name" value="HAMP"/>
    <property type="match status" value="1"/>
</dbReference>
<keyword evidence="13" id="KW-0175">Coiled coil</keyword>
<evidence type="ECO:0000256" key="13">
    <source>
        <dbReference type="SAM" id="Coils"/>
    </source>
</evidence>
<keyword evidence="4" id="KW-0597">Phosphoprotein</keyword>
<dbReference type="SMART" id="SM00304">
    <property type="entry name" value="HAMP"/>
    <property type="match status" value="1"/>
</dbReference>
<dbReference type="Gene3D" id="1.10.287.130">
    <property type="match status" value="1"/>
</dbReference>
<evidence type="ECO:0000256" key="14">
    <source>
        <dbReference type="SAM" id="Phobius"/>
    </source>
</evidence>
<dbReference type="SUPFAM" id="SSF55785">
    <property type="entry name" value="PYP-like sensor domain (PAS domain)"/>
    <property type="match status" value="1"/>
</dbReference>
<comment type="caution">
    <text evidence="19">The sequence shown here is derived from an EMBL/GenBank/DDBJ whole genome shotgun (WGS) entry which is preliminary data.</text>
</comment>
<feature type="domain" description="PAC" evidence="17">
    <location>
        <begin position="517"/>
        <end position="569"/>
    </location>
</feature>
<dbReference type="InterPro" id="IPR000014">
    <property type="entry name" value="PAS"/>
</dbReference>
<keyword evidence="12 14" id="KW-0472">Membrane</keyword>
<dbReference type="CDD" id="cd00130">
    <property type="entry name" value="PAS"/>
    <property type="match status" value="1"/>
</dbReference>
<dbReference type="Pfam" id="PF13426">
    <property type="entry name" value="PAS_9"/>
    <property type="match status" value="1"/>
</dbReference>
<dbReference type="CDD" id="cd18773">
    <property type="entry name" value="PDC1_HK_sensor"/>
    <property type="match status" value="1"/>
</dbReference>
<evidence type="ECO:0000256" key="7">
    <source>
        <dbReference type="ARBA" id="ARBA00022741"/>
    </source>
</evidence>
<evidence type="ECO:0000259" key="16">
    <source>
        <dbReference type="PROSITE" id="PS50112"/>
    </source>
</evidence>
<dbReference type="Gene3D" id="3.30.565.10">
    <property type="entry name" value="Histidine kinase-like ATPase, C-terminal domain"/>
    <property type="match status" value="1"/>
</dbReference>
<dbReference type="SUPFAM" id="SSF55874">
    <property type="entry name" value="ATPase domain of HSP90 chaperone/DNA topoisomerase II/histidine kinase"/>
    <property type="match status" value="1"/>
</dbReference>
<dbReference type="Gene3D" id="3.30.450.20">
    <property type="entry name" value="PAS domain"/>
    <property type="match status" value="2"/>
</dbReference>
<dbReference type="Pfam" id="PF02518">
    <property type="entry name" value="HATPase_c"/>
    <property type="match status" value="1"/>
</dbReference>
<evidence type="ECO:0000313" key="20">
    <source>
        <dbReference type="Proteomes" id="UP000176300"/>
    </source>
</evidence>
<dbReference type="SMART" id="SM00091">
    <property type="entry name" value="PAS"/>
    <property type="match status" value="1"/>
</dbReference>
<name>A0A1F6NJ14_9BACT</name>
<dbReference type="Proteomes" id="UP000176300">
    <property type="component" value="Unassembled WGS sequence"/>
</dbReference>
<dbReference type="GO" id="GO:0005524">
    <property type="term" value="F:ATP binding"/>
    <property type="evidence" value="ECO:0007669"/>
    <property type="project" value="UniProtKB-KW"/>
</dbReference>
<dbReference type="InterPro" id="IPR003661">
    <property type="entry name" value="HisK_dim/P_dom"/>
</dbReference>
<evidence type="ECO:0000256" key="4">
    <source>
        <dbReference type="ARBA" id="ARBA00022553"/>
    </source>
</evidence>
<dbReference type="PROSITE" id="PS50885">
    <property type="entry name" value="HAMP"/>
    <property type="match status" value="1"/>
</dbReference>
<evidence type="ECO:0000256" key="1">
    <source>
        <dbReference type="ARBA" id="ARBA00000085"/>
    </source>
</evidence>
<dbReference type="CDD" id="cd18774">
    <property type="entry name" value="PDC2_HK_sensor"/>
    <property type="match status" value="1"/>
</dbReference>
<evidence type="ECO:0000256" key="11">
    <source>
        <dbReference type="ARBA" id="ARBA00023012"/>
    </source>
</evidence>
<dbReference type="PROSITE" id="PS50112">
    <property type="entry name" value="PAS"/>
    <property type="match status" value="1"/>
</dbReference>
<dbReference type="InterPro" id="IPR000700">
    <property type="entry name" value="PAS-assoc_C"/>
</dbReference>
<dbReference type="PROSITE" id="PS50109">
    <property type="entry name" value="HIS_KIN"/>
    <property type="match status" value="1"/>
</dbReference>
<evidence type="ECO:0000259" key="18">
    <source>
        <dbReference type="PROSITE" id="PS50885"/>
    </source>
</evidence>
<dbReference type="InterPro" id="IPR050351">
    <property type="entry name" value="BphY/WalK/GraS-like"/>
</dbReference>
<dbReference type="GO" id="GO:0007234">
    <property type="term" value="P:osmosensory signaling via phosphorelay pathway"/>
    <property type="evidence" value="ECO:0007669"/>
    <property type="project" value="TreeGrafter"/>
</dbReference>
<dbReference type="SUPFAM" id="SSF47384">
    <property type="entry name" value="Homodimeric domain of signal transducing histidine kinase"/>
    <property type="match status" value="1"/>
</dbReference>
<comment type="subcellular location">
    <subcellularLocation>
        <location evidence="2">Membrane</location>
        <topology evidence="2">Multi-pass membrane protein</topology>
    </subcellularLocation>
</comment>
<dbReference type="InterPro" id="IPR036097">
    <property type="entry name" value="HisK_dim/P_sf"/>
</dbReference>
<dbReference type="CDD" id="cd00075">
    <property type="entry name" value="HATPase"/>
    <property type="match status" value="1"/>
</dbReference>
<dbReference type="CDD" id="cd06225">
    <property type="entry name" value="HAMP"/>
    <property type="match status" value="1"/>
</dbReference>
<evidence type="ECO:0000256" key="3">
    <source>
        <dbReference type="ARBA" id="ARBA00012438"/>
    </source>
</evidence>
<dbReference type="InterPro" id="IPR036890">
    <property type="entry name" value="HATPase_C_sf"/>
</dbReference>
<dbReference type="GO" id="GO:0000155">
    <property type="term" value="F:phosphorelay sensor kinase activity"/>
    <property type="evidence" value="ECO:0007669"/>
    <property type="project" value="InterPro"/>
</dbReference>
<keyword evidence="10 14" id="KW-1133">Transmembrane helix</keyword>
<dbReference type="GO" id="GO:0030295">
    <property type="term" value="F:protein kinase activator activity"/>
    <property type="evidence" value="ECO:0007669"/>
    <property type="project" value="TreeGrafter"/>
</dbReference>
<evidence type="ECO:0000259" key="15">
    <source>
        <dbReference type="PROSITE" id="PS50109"/>
    </source>
</evidence>
<dbReference type="Gene3D" id="6.10.340.10">
    <property type="match status" value="1"/>
</dbReference>
<proteinExistence type="predicted"/>
<evidence type="ECO:0000256" key="2">
    <source>
        <dbReference type="ARBA" id="ARBA00004141"/>
    </source>
</evidence>
<dbReference type="AlphaFoldDB" id="A0A1F6NJ14"/>
<dbReference type="InterPro" id="IPR035965">
    <property type="entry name" value="PAS-like_dom_sf"/>
</dbReference>
<dbReference type="STRING" id="1798697.A2373_00570"/>
<feature type="domain" description="Histidine kinase" evidence="15">
    <location>
        <begin position="573"/>
        <end position="790"/>
    </location>
</feature>
<feature type="transmembrane region" description="Helical" evidence="14">
    <location>
        <begin position="316"/>
        <end position="339"/>
    </location>
</feature>
<feature type="coiled-coil region" evidence="13">
    <location>
        <begin position="380"/>
        <end position="435"/>
    </location>
</feature>
<dbReference type="InterPro" id="IPR005467">
    <property type="entry name" value="His_kinase_dom"/>
</dbReference>
<dbReference type="InterPro" id="IPR003594">
    <property type="entry name" value="HATPase_dom"/>
</dbReference>
<sequence>MKLQNKLIFSFLTISLVPLSLTALLSYSNIKEALVASEVISLENNSVTKENKINNFFDSFCNELSVVKERFVVRNDLPVISRLKDEPNQPEYIRSREIVDAQMQVLAREKDINSIIFSDLNGEVVYSTDPALEKQSINQLHSEEGMEVFEKSLVGIYLSDISMHPEDGRAHFLAGAPIYDFSGILAGVIILEIDAENFYLLAEDNFGETGEAVVARRISTAAGNYHSYKYNKDGDYALYLAPLRFDPEAAFRRVIKIGDSIGEPIQKAVSGETGSGIYTDYRGEEVLAVWRYLPENHLGLVVKMDKKELLEPARQMALALFVFSIVSVITILLLALMLARVISRPIVGLTDIAKKIGKGDLEVKFDERLTFSDDEIGVLAKTLAVSIANLKDVKQNLEDRVLLRTNELSLENKKLSEAKIAMANLLEDLNSEKEILFKEKTRNEAILTGIGDGVFVLDKEEKVILFNPVAEKISGFSAKEVIGKEYSKVLKLIFEDSGEINDKFIKDAMISGKIVKMANHTVLIKKDGGRVPVADSAASIKDKNGRIFGCVVVFRDVTREREIDKMKTEFVSVASHQLRTPLTGIKWFTELILKTKLSPKIKDYVNQIAISNERMVRLVGDLLNVSRIETGKKFEIILKEVDIISIVKNIIKEQLSAAEQKHISLVCSADAPRELFLQVDELKIRQVFQNLLSNAIKYSKEKALIAVGCQRKKSEVVFFVEDNGIGIPKHQQNQVFSKFFRAENVMIVHTDGTGLGLYIVKAIVEAHGGKVWFESEEGKGTTFFFSLPIK</sequence>
<dbReference type="SMART" id="SM00388">
    <property type="entry name" value="HisKA"/>
    <property type="match status" value="1"/>
</dbReference>
<dbReference type="SUPFAM" id="SSF158472">
    <property type="entry name" value="HAMP domain-like"/>
    <property type="match status" value="1"/>
</dbReference>
<dbReference type="EC" id="2.7.13.3" evidence="3"/>
<dbReference type="InterPro" id="IPR003660">
    <property type="entry name" value="HAMP_dom"/>
</dbReference>
<dbReference type="PROSITE" id="PS50113">
    <property type="entry name" value="PAC"/>
    <property type="match status" value="1"/>
</dbReference>
<reference evidence="19 20" key="1">
    <citation type="journal article" date="2016" name="Nat. Commun.">
        <title>Thousands of microbial genomes shed light on interconnected biogeochemical processes in an aquifer system.</title>
        <authorList>
            <person name="Anantharaman K."/>
            <person name="Brown C.T."/>
            <person name="Hug L.A."/>
            <person name="Sharon I."/>
            <person name="Castelle C.J."/>
            <person name="Probst A.J."/>
            <person name="Thomas B.C."/>
            <person name="Singh A."/>
            <person name="Wilkins M.J."/>
            <person name="Karaoz U."/>
            <person name="Brodie E.L."/>
            <person name="Williams K.H."/>
            <person name="Hubbard S.S."/>
            <person name="Banfield J.F."/>
        </authorList>
    </citation>
    <scope>NUCLEOTIDE SEQUENCE [LARGE SCALE GENOMIC DNA]</scope>
</reference>
<evidence type="ECO:0000256" key="6">
    <source>
        <dbReference type="ARBA" id="ARBA00022692"/>
    </source>
</evidence>
<dbReference type="FunFam" id="3.30.565.10:FF:000006">
    <property type="entry name" value="Sensor histidine kinase WalK"/>
    <property type="match status" value="1"/>
</dbReference>